<dbReference type="AlphaFoldDB" id="A0AA36IKQ2"/>
<keyword evidence="1" id="KW-0812">Transmembrane</keyword>
<dbReference type="EMBL" id="CAUJNA010001707">
    <property type="protein sequence ID" value="CAJ1388524.1"/>
    <property type="molecule type" value="Genomic_DNA"/>
</dbReference>
<sequence>RKHARQWRCPRLTLAQHIQDALLVVDLLFALALAFLCFEGKPSPCRRCTRASTVPRSNSLRRSFVQILLEKAQQLQLNNLWSPSRPARFTPILGVSPFNIWDGLLARFGQTWRVALGGASAWPHKLELFCKLSGSWPRHILFRIDGDI</sequence>
<gene>
    <name evidence="2" type="ORF">EVOR1521_LOCUS14373</name>
</gene>
<comment type="caution">
    <text evidence="2">The sequence shown here is derived from an EMBL/GenBank/DDBJ whole genome shotgun (WGS) entry which is preliminary data.</text>
</comment>
<evidence type="ECO:0000313" key="2">
    <source>
        <dbReference type="EMBL" id="CAJ1388524.1"/>
    </source>
</evidence>
<proteinExistence type="predicted"/>
<protein>
    <submittedName>
        <fullName evidence="2">Uncharacterized protein</fullName>
    </submittedName>
</protein>
<feature type="non-terminal residue" evidence="2">
    <location>
        <position position="148"/>
    </location>
</feature>
<accession>A0AA36IKQ2</accession>
<keyword evidence="1" id="KW-0472">Membrane</keyword>
<name>A0AA36IKQ2_9DINO</name>
<evidence type="ECO:0000256" key="1">
    <source>
        <dbReference type="SAM" id="Phobius"/>
    </source>
</evidence>
<dbReference type="Proteomes" id="UP001178507">
    <property type="component" value="Unassembled WGS sequence"/>
</dbReference>
<feature type="transmembrane region" description="Helical" evidence="1">
    <location>
        <begin position="21"/>
        <end position="38"/>
    </location>
</feature>
<keyword evidence="3" id="KW-1185">Reference proteome</keyword>
<reference evidence="2" key="1">
    <citation type="submission" date="2023-08" db="EMBL/GenBank/DDBJ databases">
        <authorList>
            <person name="Chen Y."/>
            <person name="Shah S."/>
            <person name="Dougan E. K."/>
            <person name="Thang M."/>
            <person name="Chan C."/>
        </authorList>
    </citation>
    <scope>NUCLEOTIDE SEQUENCE</scope>
</reference>
<organism evidence="2 3">
    <name type="scientific">Effrenium voratum</name>
    <dbReference type="NCBI Taxonomy" id="2562239"/>
    <lineage>
        <taxon>Eukaryota</taxon>
        <taxon>Sar</taxon>
        <taxon>Alveolata</taxon>
        <taxon>Dinophyceae</taxon>
        <taxon>Suessiales</taxon>
        <taxon>Symbiodiniaceae</taxon>
        <taxon>Effrenium</taxon>
    </lineage>
</organism>
<evidence type="ECO:0000313" key="3">
    <source>
        <dbReference type="Proteomes" id="UP001178507"/>
    </source>
</evidence>
<keyword evidence="1" id="KW-1133">Transmembrane helix</keyword>